<dbReference type="Proteomes" id="UP000308836">
    <property type="component" value="Unassembled WGS sequence"/>
</dbReference>
<comment type="caution">
    <text evidence="1">The sequence shown here is derived from an EMBL/GenBank/DDBJ whole genome shotgun (WGS) entry which is preliminary data.</text>
</comment>
<gene>
    <name evidence="1" type="ORF">E5336_07495</name>
</gene>
<sequence length="86" mass="10298">MEFYVIFLKKFAFLKRETRWGTKSGKKGYSETGCERRRKQNGKEPSKIWAFHGKPRAKLQCPHNGHQGKCEYNENENVWRKKGHFH</sequence>
<protein>
    <submittedName>
        <fullName evidence="1">Uncharacterized protein</fullName>
    </submittedName>
</protein>
<evidence type="ECO:0000313" key="1">
    <source>
        <dbReference type="EMBL" id="TGY65666.1"/>
    </source>
</evidence>
<organism evidence="1 2">
    <name type="scientific">Dubosiella muris</name>
    <dbReference type="NCBI Taxonomy" id="3038133"/>
    <lineage>
        <taxon>Bacteria</taxon>
        <taxon>Bacillati</taxon>
        <taxon>Bacillota</taxon>
        <taxon>Erysipelotrichia</taxon>
        <taxon>Erysipelotrichales</taxon>
        <taxon>Erysipelotrichaceae</taxon>
        <taxon>Dubosiella</taxon>
    </lineage>
</organism>
<proteinExistence type="predicted"/>
<evidence type="ECO:0000313" key="2">
    <source>
        <dbReference type="Proteomes" id="UP000308836"/>
    </source>
</evidence>
<dbReference type="EMBL" id="SRYG01000014">
    <property type="protein sequence ID" value="TGY65666.1"/>
    <property type="molecule type" value="Genomic_DNA"/>
</dbReference>
<reference evidence="1" key="1">
    <citation type="submission" date="2019-04" db="EMBL/GenBank/DDBJ databases">
        <title>Microbes associate with the intestines of laboratory mice.</title>
        <authorList>
            <person name="Navarre W."/>
            <person name="Wong E."/>
            <person name="Huang K."/>
            <person name="Tropini C."/>
            <person name="Ng K."/>
            <person name="Yu B."/>
        </authorList>
    </citation>
    <scope>NUCLEOTIDE SEQUENCE</scope>
    <source>
        <strain evidence="1">NM09_H32</strain>
    </source>
</reference>
<keyword evidence="2" id="KW-1185">Reference proteome</keyword>
<accession>A0AC61R6K4</accession>
<name>A0AC61R6K4_9FIRM</name>